<dbReference type="Pfam" id="PF12365">
    <property type="entry name" value="DUF3649"/>
    <property type="match status" value="1"/>
</dbReference>
<feature type="transmembrane region" description="Helical" evidence="1">
    <location>
        <begin position="42"/>
        <end position="63"/>
    </location>
</feature>
<dbReference type="AlphaFoldDB" id="A0A0F9SSK2"/>
<feature type="transmembrane region" description="Helical" evidence="1">
    <location>
        <begin position="12"/>
        <end position="36"/>
    </location>
</feature>
<dbReference type="InterPro" id="IPR022109">
    <property type="entry name" value="DUF3649"/>
</dbReference>
<keyword evidence="1" id="KW-0812">Transmembrane</keyword>
<evidence type="ECO:0008006" key="3">
    <source>
        <dbReference type="Google" id="ProtNLM"/>
    </source>
</evidence>
<evidence type="ECO:0000256" key="1">
    <source>
        <dbReference type="SAM" id="Phobius"/>
    </source>
</evidence>
<feature type="transmembrane region" description="Helical" evidence="1">
    <location>
        <begin position="70"/>
        <end position="92"/>
    </location>
</feature>
<comment type="caution">
    <text evidence="2">The sequence shown here is derived from an EMBL/GenBank/DDBJ whole genome shotgun (WGS) entry which is preliminary data.</text>
</comment>
<accession>A0A0F9SSK2</accession>
<reference evidence="2" key="1">
    <citation type="journal article" date="2015" name="Nature">
        <title>Complex archaea that bridge the gap between prokaryotes and eukaryotes.</title>
        <authorList>
            <person name="Spang A."/>
            <person name="Saw J.H."/>
            <person name="Jorgensen S.L."/>
            <person name="Zaremba-Niedzwiedzka K."/>
            <person name="Martijn J."/>
            <person name="Lind A.E."/>
            <person name="van Eijk R."/>
            <person name="Schleper C."/>
            <person name="Guy L."/>
            <person name="Ettema T.J."/>
        </authorList>
    </citation>
    <scope>NUCLEOTIDE SEQUENCE</scope>
</reference>
<organism evidence="2">
    <name type="scientific">marine sediment metagenome</name>
    <dbReference type="NCBI Taxonomy" id="412755"/>
    <lineage>
        <taxon>unclassified sequences</taxon>
        <taxon>metagenomes</taxon>
        <taxon>ecological metagenomes</taxon>
    </lineage>
</organism>
<name>A0A0F9SSK2_9ZZZZ</name>
<proteinExistence type="predicted"/>
<protein>
    <recommendedName>
        <fullName evidence="3">DUF3649 domain-containing protein</fullName>
    </recommendedName>
</protein>
<dbReference type="EMBL" id="LAZR01002269">
    <property type="protein sequence ID" value="KKN32193.1"/>
    <property type="molecule type" value="Genomic_DNA"/>
</dbReference>
<gene>
    <name evidence="2" type="ORF">LCGC14_0816260</name>
</gene>
<keyword evidence="1" id="KW-1133">Transmembrane helix</keyword>
<keyword evidence="1" id="KW-0472">Membrane</keyword>
<sequence length="93" mass="9913">MRLPYPLRILSLVLAAVIGGYLLTSAVVIFLSAIVPMDKPDAIVASTLFSYAIYTAAVIWVFAAKNCKRAWLGMMVPTLLLGGAGMLISRLAA</sequence>
<evidence type="ECO:0000313" key="2">
    <source>
        <dbReference type="EMBL" id="KKN32193.1"/>
    </source>
</evidence>